<evidence type="ECO:0000256" key="1">
    <source>
        <dbReference type="SAM" id="Phobius"/>
    </source>
</evidence>
<proteinExistence type="predicted"/>
<reference evidence="2" key="1">
    <citation type="journal article" date="2019" name="BMC Genomics">
        <title>A new reference genome for Sorghum bicolor reveals high levels of sequence similarity between sweet and grain genotypes: implications for the genetics of sugar metabolism.</title>
        <authorList>
            <person name="Cooper E.A."/>
            <person name="Brenton Z.W."/>
            <person name="Flinn B.S."/>
            <person name="Jenkins J."/>
            <person name="Shu S."/>
            <person name="Flowers D."/>
            <person name="Luo F."/>
            <person name="Wang Y."/>
            <person name="Xia P."/>
            <person name="Barry K."/>
            <person name="Daum C."/>
            <person name="Lipzen A."/>
            <person name="Yoshinaga Y."/>
            <person name="Schmutz J."/>
            <person name="Saski C."/>
            <person name="Vermerris W."/>
            <person name="Kresovich S."/>
        </authorList>
    </citation>
    <scope>NUCLEOTIDE SEQUENCE</scope>
</reference>
<reference evidence="2" key="2">
    <citation type="submission" date="2020-10" db="EMBL/GenBank/DDBJ databases">
        <authorList>
            <person name="Cooper E.A."/>
            <person name="Brenton Z.W."/>
            <person name="Flinn B.S."/>
            <person name="Jenkins J."/>
            <person name="Shu S."/>
            <person name="Flowers D."/>
            <person name="Luo F."/>
            <person name="Wang Y."/>
            <person name="Xia P."/>
            <person name="Barry K."/>
            <person name="Daum C."/>
            <person name="Lipzen A."/>
            <person name="Yoshinaga Y."/>
            <person name="Schmutz J."/>
            <person name="Saski C."/>
            <person name="Vermerris W."/>
            <person name="Kresovich S."/>
        </authorList>
    </citation>
    <scope>NUCLEOTIDE SEQUENCE</scope>
</reference>
<sequence>MPRSDGLLRPPPTTPRLWQCSTGCRALAGSRRIIVNPGINRHPIGGFSNHTIWLQIYCCCVLLKLRCLFHTIYFLQLVLFCRFEVLYLVYINMLLINR</sequence>
<name>A0A921V1L4_SORBI</name>
<gene>
    <name evidence="2" type="ORF">BDA96_01G284900</name>
</gene>
<organism evidence="2 3">
    <name type="scientific">Sorghum bicolor</name>
    <name type="common">Sorghum</name>
    <name type="synonym">Sorghum vulgare</name>
    <dbReference type="NCBI Taxonomy" id="4558"/>
    <lineage>
        <taxon>Eukaryota</taxon>
        <taxon>Viridiplantae</taxon>
        <taxon>Streptophyta</taxon>
        <taxon>Embryophyta</taxon>
        <taxon>Tracheophyta</taxon>
        <taxon>Spermatophyta</taxon>
        <taxon>Magnoliopsida</taxon>
        <taxon>Liliopsida</taxon>
        <taxon>Poales</taxon>
        <taxon>Poaceae</taxon>
        <taxon>PACMAD clade</taxon>
        <taxon>Panicoideae</taxon>
        <taxon>Andropogonodae</taxon>
        <taxon>Andropogoneae</taxon>
        <taxon>Sorghinae</taxon>
        <taxon>Sorghum</taxon>
    </lineage>
</organism>
<evidence type="ECO:0000313" key="2">
    <source>
        <dbReference type="EMBL" id="KAG0549791.1"/>
    </source>
</evidence>
<comment type="caution">
    <text evidence="2">The sequence shown here is derived from an EMBL/GenBank/DDBJ whole genome shotgun (WGS) entry which is preliminary data.</text>
</comment>
<dbReference type="AlphaFoldDB" id="A0A921V1L4"/>
<feature type="transmembrane region" description="Helical" evidence="1">
    <location>
        <begin position="72"/>
        <end position="96"/>
    </location>
</feature>
<dbReference type="Proteomes" id="UP000807115">
    <property type="component" value="Chromosome 1"/>
</dbReference>
<protein>
    <submittedName>
        <fullName evidence="2">Uncharacterized protein</fullName>
    </submittedName>
</protein>
<dbReference type="EMBL" id="CM027680">
    <property type="protein sequence ID" value="KAG0549791.1"/>
    <property type="molecule type" value="Genomic_DNA"/>
</dbReference>
<keyword evidence="1" id="KW-0472">Membrane</keyword>
<evidence type="ECO:0000313" key="3">
    <source>
        <dbReference type="Proteomes" id="UP000807115"/>
    </source>
</evidence>
<accession>A0A921V1L4</accession>
<keyword evidence="1" id="KW-1133">Transmembrane helix</keyword>
<keyword evidence="1" id="KW-0812">Transmembrane</keyword>